<sequence length="185" mass="21670">CEKKRPCNQCKSAGRECKEQLKKDLRGKDARQEVAKRAKRMSQFMDICQRPKSPEFKDLMTVLHNKPTYDDVDRVLNNTNKSQRLAARQYEMFRHDDRQIMSPGYQPDRYGHDFQTTIPHRHPHKSMGEDIELRVDRHVEKKSDKRTSIDVGRQRISIQALTLPSMAKNVVGPPHLISPHSHKYI</sequence>
<dbReference type="VEuPathDB" id="FungiDB:PV06_11429"/>
<proteinExistence type="predicted"/>
<accession>A0A0D2A7L6</accession>
<reference evidence="1 2" key="1">
    <citation type="submission" date="2015-01" db="EMBL/GenBank/DDBJ databases">
        <title>The Genome Sequence of Exophiala oligosperma CBS72588.</title>
        <authorList>
            <consortium name="The Broad Institute Genomics Platform"/>
            <person name="Cuomo C."/>
            <person name="de Hoog S."/>
            <person name="Gorbushina A."/>
            <person name="Stielow B."/>
            <person name="Teixiera M."/>
            <person name="Abouelleil A."/>
            <person name="Chapman S.B."/>
            <person name="Priest M."/>
            <person name="Young S.K."/>
            <person name="Wortman J."/>
            <person name="Nusbaum C."/>
            <person name="Birren B."/>
        </authorList>
    </citation>
    <scope>NUCLEOTIDE SEQUENCE [LARGE SCALE GENOMIC DNA]</scope>
    <source>
        <strain evidence="1 2">CBS 72588</strain>
    </source>
</reference>
<feature type="non-terminal residue" evidence="1">
    <location>
        <position position="1"/>
    </location>
</feature>
<dbReference type="HOGENOM" id="CLU_112732_0_0_1"/>
<dbReference type="RefSeq" id="XP_016256547.1">
    <property type="nucleotide sequence ID" value="XM_016413099.1"/>
</dbReference>
<keyword evidence="2" id="KW-1185">Reference proteome</keyword>
<evidence type="ECO:0000313" key="1">
    <source>
        <dbReference type="EMBL" id="KIW36331.1"/>
    </source>
</evidence>
<gene>
    <name evidence="1" type="ORF">PV06_11429</name>
</gene>
<dbReference type="EMBL" id="KN847362">
    <property type="protein sequence ID" value="KIW36331.1"/>
    <property type="molecule type" value="Genomic_DNA"/>
</dbReference>
<evidence type="ECO:0008006" key="3">
    <source>
        <dbReference type="Google" id="ProtNLM"/>
    </source>
</evidence>
<organism evidence="1 2">
    <name type="scientific">Exophiala oligosperma</name>
    <dbReference type="NCBI Taxonomy" id="215243"/>
    <lineage>
        <taxon>Eukaryota</taxon>
        <taxon>Fungi</taxon>
        <taxon>Dikarya</taxon>
        <taxon>Ascomycota</taxon>
        <taxon>Pezizomycotina</taxon>
        <taxon>Eurotiomycetes</taxon>
        <taxon>Chaetothyriomycetidae</taxon>
        <taxon>Chaetothyriales</taxon>
        <taxon>Herpotrichiellaceae</taxon>
        <taxon>Exophiala</taxon>
    </lineage>
</organism>
<dbReference type="AlphaFoldDB" id="A0A0D2A7L6"/>
<dbReference type="Proteomes" id="UP000053342">
    <property type="component" value="Unassembled WGS sequence"/>
</dbReference>
<protein>
    <recommendedName>
        <fullName evidence="3">Zn(2)-C6 fungal-type domain-containing protein</fullName>
    </recommendedName>
</protein>
<evidence type="ECO:0000313" key="2">
    <source>
        <dbReference type="Proteomes" id="UP000053342"/>
    </source>
</evidence>
<dbReference type="GeneID" id="27363503"/>
<name>A0A0D2A7L6_9EURO</name>